<dbReference type="Gene3D" id="3.30.70.1700">
    <property type="entry name" value="Phage minor tail protein U"/>
    <property type="match status" value="1"/>
</dbReference>
<evidence type="ECO:0000313" key="1">
    <source>
        <dbReference type="EMBL" id="TCS98760.1"/>
    </source>
</evidence>
<dbReference type="Proteomes" id="UP000315577">
    <property type="component" value="Unassembled WGS sequence"/>
</dbReference>
<organism evidence="1 3">
    <name type="scientific">Tepidimonas ignava</name>
    <dbReference type="NCBI Taxonomy" id="114249"/>
    <lineage>
        <taxon>Bacteria</taxon>
        <taxon>Pseudomonadati</taxon>
        <taxon>Pseudomonadota</taxon>
        <taxon>Betaproteobacteria</taxon>
        <taxon>Burkholderiales</taxon>
        <taxon>Tepidimonas</taxon>
    </lineage>
</organism>
<evidence type="ECO:0000313" key="2">
    <source>
        <dbReference type="EMBL" id="TSE20314.1"/>
    </source>
</evidence>
<evidence type="ECO:0000313" key="4">
    <source>
        <dbReference type="Proteomes" id="UP000315577"/>
    </source>
</evidence>
<dbReference type="EMBL" id="SMAH01000004">
    <property type="protein sequence ID" value="TCS98760.1"/>
    <property type="molecule type" value="Genomic_DNA"/>
</dbReference>
<keyword evidence="4" id="KW-1185">Reference proteome</keyword>
<dbReference type="OrthoDB" id="9151823at2"/>
<dbReference type="RefSeq" id="WP_132962079.1">
    <property type="nucleotide sequence ID" value="NZ_SMAH01000004.1"/>
</dbReference>
<name>A0A4R3LGT3_9BURK</name>
<dbReference type="EMBL" id="VJNC01000013">
    <property type="protein sequence ID" value="TSE20314.1"/>
    <property type="molecule type" value="Genomic_DNA"/>
</dbReference>
<reference evidence="2 4" key="2">
    <citation type="submission" date="2019-07" db="EMBL/GenBank/DDBJ databases">
        <title>Tepidimonas ignava SPS-1037 draft genome.</title>
        <authorList>
            <person name="Da Costa M.S."/>
            <person name="Froufe H.J.C."/>
            <person name="Egas C."/>
            <person name="Albuquerque L."/>
        </authorList>
    </citation>
    <scope>NUCLEOTIDE SEQUENCE [LARGE SCALE GENOMIC DNA]</scope>
    <source>
        <strain evidence="2 4">SPS-1037</strain>
    </source>
</reference>
<reference evidence="1 3" key="1">
    <citation type="submission" date="2019-03" db="EMBL/GenBank/DDBJ databases">
        <title>Genomic Encyclopedia of Type Strains, Phase IV (KMG-IV): sequencing the most valuable type-strain genomes for metagenomic binning, comparative biology and taxonomic classification.</title>
        <authorList>
            <person name="Goeker M."/>
        </authorList>
    </citation>
    <scope>NUCLEOTIDE SEQUENCE [LARGE SCALE GENOMIC DNA]</scope>
    <source>
        <strain evidence="1 3">DSM 12034</strain>
    </source>
</reference>
<protein>
    <submittedName>
        <fullName evidence="1">Uncharacterized protein</fullName>
    </submittedName>
</protein>
<dbReference type="AlphaFoldDB" id="A0A4R3LGT3"/>
<gene>
    <name evidence="1" type="ORF">EDC36_104184</name>
    <name evidence="2" type="ORF">Tigna_01945</name>
</gene>
<dbReference type="InterPro" id="IPR038512">
    <property type="entry name" value="GpU-like_sf"/>
</dbReference>
<proteinExistence type="predicted"/>
<comment type="caution">
    <text evidence="1">The sequence shown here is derived from an EMBL/GenBank/DDBJ whole genome shotgun (WGS) entry which is preliminary data.</text>
</comment>
<evidence type="ECO:0000313" key="3">
    <source>
        <dbReference type="Proteomes" id="UP000295536"/>
    </source>
</evidence>
<sequence length="172" mass="19007">MHPRQQIRAAVRDVIAAALPELANRIHVHRAVPLARGRLPAILIYAREERLDDAYQADPGARRRILTLAIEIVAAGEAAHEEADALCAQIEAALEADETLSHRAEGLRILRAEIEQDGEGETPLLACRIVVEVAYWTLWQPPSPGSRPSLVLYSIAPEIGRAFEDRYQPIDA</sequence>
<dbReference type="Proteomes" id="UP000295536">
    <property type="component" value="Unassembled WGS sequence"/>
</dbReference>
<accession>A0A4R3LGT3</accession>